<evidence type="ECO:0000313" key="2">
    <source>
        <dbReference type="EMBL" id="TDD73385.1"/>
    </source>
</evidence>
<feature type="transmembrane region" description="Helical" evidence="1">
    <location>
        <begin position="17"/>
        <end position="34"/>
    </location>
</feature>
<dbReference type="AlphaFoldDB" id="A0A4R5AMZ9"/>
<dbReference type="Proteomes" id="UP000295578">
    <property type="component" value="Unassembled WGS sequence"/>
</dbReference>
<feature type="transmembrane region" description="Helical" evidence="1">
    <location>
        <begin position="87"/>
        <end position="106"/>
    </location>
</feature>
<dbReference type="RefSeq" id="WP_132201126.1">
    <property type="nucleotide sequence ID" value="NZ_SMKY01000190.1"/>
</dbReference>
<proteinExistence type="predicted"/>
<dbReference type="Pfam" id="PF19545">
    <property type="entry name" value="DUF6069"/>
    <property type="match status" value="1"/>
</dbReference>
<keyword evidence="1" id="KW-0812">Transmembrane</keyword>
<reference evidence="2 3" key="1">
    <citation type="submission" date="2019-03" db="EMBL/GenBank/DDBJ databases">
        <title>Draft genome sequences of novel Actinobacteria.</title>
        <authorList>
            <person name="Sahin N."/>
            <person name="Ay H."/>
            <person name="Saygin H."/>
        </authorList>
    </citation>
    <scope>NUCLEOTIDE SEQUENCE [LARGE SCALE GENOMIC DNA]</scope>
    <source>
        <strain evidence="2 3">DSM 45941</strain>
    </source>
</reference>
<protein>
    <submittedName>
        <fullName evidence="2">Uncharacterized protein</fullName>
    </submittedName>
</protein>
<keyword evidence="3" id="KW-1185">Reference proteome</keyword>
<comment type="caution">
    <text evidence="2">The sequence shown here is derived from an EMBL/GenBank/DDBJ whole genome shotgun (WGS) entry which is preliminary data.</text>
</comment>
<evidence type="ECO:0000313" key="3">
    <source>
        <dbReference type="Proteomes" id="UP000295578"/>
    </source>
</evidence>
<dbReference type="OrthoDB" id="4559034at2"/>
<accession>A0A4R5AMZ9</accession>
<feature type="transmembrane region" description="Helical" evidence="1">
    <location>
        <begin position="54"/>
        <end position="75"/>
    </location>
</feature>
<name>A0A4R5AMZ9_9ACTN</name>
<dbReference type="InterPro" id="IPR045713">
    <property type="entry name" value="DUF6069"/>
</dbReference>
<keyword evidence="1" id="KW-1133">Transmembrane helix</keyword>
<gene>
    <name evidence="2" type="ORF">E1293_31485</name>
</gene>
<keyword evidence="1" id="KW-0472">Membrane</keyword>
<dbReference type="EMBL" id="SMKY01000190">
    <property type="protein sequence ID" value="TDD73385.1"/>
    <property type="molecule type" value="Genomic_DNA"/>
</dbReference>
<organism evidence="2 3">
    <name type="scientific">Actinomadura darangshiensis</name>
    <dbReference type="NCBI Taxonomy" id="705336"/>
    <lineage>
        <taxon>Bacteria</taxon>
        <taxon>Bacillati</taxon>
        <taxon>Actinomycetota</taxon>
        <taxon>Actinomycetes</taxon>
        <taxon>Streptosporangiales</taxon>
        <taxon>Thermomonosporaceae</taxon>
        <taxon>Actinomadura</taxon>
    </lineage>
</organism>
<feature type="transmembrane region" description="Helical" evidence="1">
    <location>
        <begin position="112"/>
        <end position="132"/>
    </location>
</feature>
<evidence type="ECO:0000256" key="1">
    <source>
        <dbReference type="SAM" id="Phobius"/>
    </source>
</evidence>
<sequence length="148" mass="15288">MTTTFTRPAAPGLRRHAFAVGGAVLATALLWATARSLGVELHVDPGDGRPAQVVGLPLIAGVTLVVSLLASATRAVLDRLTNRAPTVWTGLAAIVLPVSFVPVFYVEASGGAKATLALMHLGVAAVLVSLLGRRNGDRTAPHLDRPET</sequence>